<dbReference type="CTD" id="646962"/>
<proteinExistence type="predicted"/>
<keyword evidence="2" id="KW-0472">Membrane</keyword>
<dbReference type="Pfam" id="PF15758">
    <property type="entry name" value="HRCT1"/>
    <property type="match status" value="1"/>
</dbReference>
<keyword evidence="2" id="KW-0812">Transmembrane</keyword>
<dbReference type="InParanoid" id="A0A1S3G088"/>
<gene>
    <name evidence="4" type="primary">Hrct1</name>
</gene>
<dbReference type="Proteomes" id="UP000081671">
    <property type="component" value="Unplaced"/>
</dbReference>
<dbReference type="GeneID" id="105993369"/>
<keyword evidence="3" id="KW-1185">Reference proteome</keyword>
<dbReference type="KEGG" id="dord:105993369"/>
<dbReference type="OrthoDB" id="9685540at2759"/>
<organism evidence="3 4">
    <name type="scientific">Dipodomys ordii</name>
    <name type="common">Ord's kangaroo rat</name>
    <dbReference type="NCBI Taxonomy" id="10020"/>
    <lineage>
        <taxon>Eukaryota</taxon>
        <taxon>Metazoa</taxon>
        <taxon>Chordata</taxon>
        <taxon>Craniata</taxon>
        <taxon>Vertebrata</taxon>
        <taxon>Euteleostomi</taxon>
        <taxon>Mammalia</taxon>
        <taxon>Eutheria</taxon>
        <taxon>Euarchontoglires</taxon>
        <taxon>Glires</taxon>
        <taxon>Rodentia</taxon>
        <taxon>Castorimorpha</taxon>
        <taxon>Heteromyidae</taxon>
        <taxon>Dipodomyinae</taxon>
        <taxon>Dipodomys</taxon>
    </lineage>
</organism>
<keyword evidence="2" id="KW-1133">Transmembrane helix</keyword>
<evidence type="ECO:0000313" key="4">
    <source>
        <dbReference type="RefSeq" id="XP_012882060.1"/>
    </source>
</evidence>
<dbReference type="RefSeq" id="XP_012882060.1">
    <property type="nucleotide sequence ID" value="XM_013026606.1"/>
</dbReference>
<evidence type="ECO:0000313" key="3">
    <source>
        <dbReference type="Proteomes" id="UP000081671"/>
    </source>
</evidence>
<evidence type="ECO:0000256" key="1">
    <source>
        <dbReference type="SAM" id="MobiDB-lite"/>
    </source>
</evidence>
<accession>A0A1S3G088</accession>
<evidence type="ECO:0000256" key="2">
    <source>
        <dbReference type="SAM" id="Phobius"/>
    </source>
</evidence>
<protein>
    <submittedName>
        <fullName evidence="4">Histidine-rich carboxyl terminus protein 1</fullName>
    </submittedName>
</protein>
<feature type="region of interest" description="Disordered" evidence="1">
    <location>
        <begin position="100"/>
        <end position="119"/>
    </location>
</feature>
<dbReference type="PANTHER" id="PTHR23009">
    <property type="match status" value="1"/>
</dbReference>
<dbReference type="AlphaFoldDB" id="A0A1S3G088"/>
<reference evidence="4" key="1">
    <citation type="submission" date="2025-08" db="UniProtKB">
        <authorList>
            <consortium name="RefSeq"/>
        </authorList>
    </citation>
    <scope>IDENTIFICATION</scope>
    <source>
        <tissue evidence="4">Kidney</tissue>
    </source>
</reference>
<feature type="transmembrane region" description="Helical" evidence="2">
    <location>
        <begin position="12"/>
        <end position="35"/>
    </location>
</feature>
<sequence length="119" mass="14010">MLGLPWNMTLTGWITCAAVAVLLLLLLLATCLFHGPRDHDVERNRPVTGRNQVRQAQPRFFQGRGPLRTFHYPYHLCHVPRVPRADLHHHQPHLQHPNLLHHHQHHHHHHHHHAHGARR</sequence>
<name>A0A1S3G088_DIPOR</name>
<dbReference type="PANTHER" id="PTHR23009:SF2">
    <property type="entry name" value="HISTIDINE-RICH CARBOXYL TERMINUS PROTEIN 1"/>
    <property type="match status" value="1"/>
</dbReference>
<dbReference type="STRING" id="10020.ENSDORP00000020219"/>
<dbReference type="InterPro" id="IPR031506">
    <property type="entry name" value="HRCT1"/>
</dbReference>